<feature type="domain" description="Flavodoxin-like" evidence="6">
    <location>
        <begin position="256"/>
        <end position="395"/>
    </location>
</feature>
<comment type="caution">
    <text evidence="7">The sequence shown here is derived from an EMBL/GenBank/DDBJ whole genome shotgun (WGS) entry which is preliminary data.</text>
</comment>
<dbReference type="GO" id="GO:0046872">
    <property type="term" value="F:metal ion binding"/>
    <property type="evidence" value="ECO:0007669"/>
    <property type="project" value="InterPro"/>
</dbReference>
<dbReference type="PROSITE" id="PS50902">
    <property type="entry name" value="FLAVODOXIN_LIKE"/>
    <property type="match status" value="1"/>
</dbReference>
<sequence length="406" mass="46097">MRNDKILDVKEGIKWIGILDPTLTVFDVVMETKYGTTYNSYFIDADKKTIIETAKETYRDDYIEKIKKVVDPEEIEYIILNHTEPDHASNLKYLLELAPNATIVSTVPGIRFLKDMLNSEFKHIVVKDGDTLDLGNKTLRFISAPFLHWPDSMYTFLEEDKILFTCDSFGCHYCDERIFDDLVGDFDDAFRYYFNVILKPYSSYMLKAIDKIKDLDIDIICPGHGPVLRDNWRKYVELSKTLAEEAISLKPQRPMALVAYVSAYGNTGKIAKYIAEGIKEAGDVDVEVVDIESIDLSDLEEKVEKSEGILIGSTTINQNTLLPVYKMFSVINPVTNRGKPGGAFGSYGWSGEAVGIIENVLKSLKLKVDMNGFKEVFVPKEETKDKCIDFGKKFGEKILENSLKKK</sequence>
<dbReference type="PIRSF" id="PIRSF005243">
    <property type="entry name" value="ROO"/>
    <property type="match status" value="1"/>
</dbReference>
<organism evidence="7 8">
    <name type="scientific">Gottschalkia purinilytica</name>
    <name type="common">Clostridium purinilyticum</name>
    <dbReference type="NCBI Taxonomy" id="1503"/>
    <lineage>
        <taxon>Bacteria</taxon>
        <taxon>Bacillati</taxon>
        <taxon>Bacillota</taxon>
        <taxon>Tissierellia</taxon>
        <taxon>Tissierellales</taxon>
        <taxon>Gottschalkiaceae</taxon>
        <taxon>Gottschalkia</taxon>
    </lineage>
</organism>
<evidence type="ECO:0000256" key="3">
    <source>
        <dbReference type="ARBA" id="ARBA00022448"/>
    </source>
</evidence>
<dbReference type="OrthoDB" id="9807946at2"/>
<accession>A0A0L0W6J0</accession>
<dbReference type="InterPro" id="IPR051285">
    <property type="entry name" value="NADH_oxidoreductase_modular"/>
</dbReference>
<dbReference type="GO" id="GO:0016651">
    <property type="term" value="F:oxidoreductase activity, acting on NAD(P)H"/>
    <property type="evidence" value="ECO:0007669"/>
    <property type="project" value="UniProtKB-ARBA"/>
</dbReference>
<dbReference type="GO" id="GO:0010181">
    <property type="term" value="F:FMN binding"/>
    <property type="evidence" value="ECO:0007669"/>
    <property type="project" value="InterPro"/>
</dbReference>
<keyword evidence="8" id="KW-1185">Reference proteome</keyword>
<dbReference type="Pfam" id="PF00258">
    <property type="entry name" value="Flavodoxin_1"/>
    <property type="match status" value="1"/>
</dbReference>
<dbReference type="Gene3D" id="3.40.50.360">
    <property type="match status" value="1"/>
</dbReference>
<comment type="similarity">
    <text evidence="2">In the N-terminal section; belongs to the zinc metallo-hydrolase group 3 family.</text>
</comment>
<dbReference type="InterPro" id="IPR036866">
    <property type="entry name" value="RibonucZ/Hydroxyglut_hydro"/>
</dbReference>
<protein>
    <submittedName>
        <fullName evidence="7">Anaerobic nitric oxide reductase flavorubredoxin NorV</fullName>
    </submittedName>
</protein>
<dbReference type="Proteomes" id="UP000037267">
    <property type="component" value="Unassembled WGS sequence"/>
</dbReference>
<dbReference type="AlphaFoldDB" id="A0A0L0W6J0"/>
<dbReference type="InterPro" id="IPR001279">
    <property type="entry name" value="Metallo-B-lactamas"/>
</dbReference>
<evidence type="ECO:0000256" key="2">
    <source>
        <dbReference type="ARBA" id="ARBA00007121"/>
    </source>
</evidence>
<gene>
    <name evidence="7" type="primary">norV</name>
    <name evidence="7" type="ORF">CLPU_23c00270</name>
</gene>
<name>A0A0L0W6J0_GOTPU</name>
<reference evidence="8" key="1">
    <citation type="submission" date="2015-07" db="EMBL/GenBank/DDBJ databases">
        <title>Draft genome sequence of the purine-degrading Gottschalkia purinilyticum DSM 1384 (formerly Clostridium purinilyticum).</title>
        <authorList>
            <person name="Poehlein A."/>
            <person name="Schiel-Bengelsdorf B."/>
            <person name="Bengelsdorf F.R."/>
            <person name="Daniel R."/>
            <person name="Duerre P."/>
        </authorList>
    </citation>
    <scope>NUCLEOTIDE SEQUENCE [LARGE SCALE GENOMIC DNA]</scope>
    <source>
        <strain evidence="8">DSM 1384</strain>
    </source>
</reference>
<dbReference type="Gene3D" id="3.60.15.10">
    <property type="entry name" value="Ribonuclease Z/Hydroxyacylglutathione hydrolase-like"/>
    <property type="match status" value="1"/>
</dbReference>
<dbReference type="PATRIC" id="fig|1503.3.peg.1399"/>
<dbReference type="PANTHER" id="PTHR32145">
    <property type="entry name" value="DIFLAVIN FLAVOPROTEIN A 2-RELATED"/>
    <property type="match status" value="1"/>
</dbReference>
<dbReference type="Pfam" id="PF19583">
    <property type="entry name" value="ODP"/>
    <property type="match status" value="1"/>
</dbReference>
<evidence type="ECO:0000313" key="8">
    <source>
        <dbReference type="Proteomes" id="UP000037267"/>
    </source>
</evidence>
<dbReference type="STRING" id="1503.CLPU_23c00270"/>
<dbReference type="SUPFAM" id="SSF52218">
    <property type="entry name" value="Flavoproteins"/>
    <property type="match status" value="1"/>
</dbReference>
<evidence type="ECO:0000256" key="4">
    <source>
        <dbReference type="ARBA" id="ARBA00022982"/>
    </source>
</evidence>
<dbReference type="InterPro" id="IPR008254">
    <property type="entry name" value="Flavodoxin/NO_synth"/>
</dbReference>
<evidence type="ECO:0000256" key="1">
    <source>
        <dbReference type="ARBA" id="ARBA00001962"/>
    </source>
</evidence>
<keyword evidence="3" id="KW-0813">Transport</keyword>
<dbReference type="SUPFAM" id="SSF56281">
    <property type="entry name" value="Metallo-hydrolase/oxidoreductase"/>
    <property type="match status" value="1"/>
</dbReference>
<dbReference type="PANTHER" id="PTHR32145:SF11">
    <property type="entry name" value="DIFLAVIN FLAVOPROTEIN A 2-RELATED"/>
    <property type="match status" value="1"/>
</dbReference>
<dbReference type="InterPro" id="IPR016440">
    <property type="entry name" value="Rubredoxin-O_OxRdtase"/>
</dbReference>
<dbReference type="InterPro" id="IPR045761">
    <property type="entry name" value="ODP_dom"/>
</dbReference>
<evidence type="ECO:0000313" key="7">
    <source>
        <dbReference type="EMBL" id="KNF07144.1"/>
    </source>
</evidence>
<comment type="cofactor">
    <cofactor evidence="1">
        <name>Fe cation</name>
        <dbReference type="ChEBI" id="CHEBI:24875"/>
    </cofactor>
</comment>
<keyword evidence="5" id="KW-0408">Iron</keyword>
<proteinExistence type="inferred from homology"/>
<evidence type="ECO:0000256" key="5">
    <source>
        <dbReference type="ARBA" id="ARBA00023004"/>
    </source>
</evidence>
<evidence type="ECO:0000259" key="6">
    <source>
        <dbReference type="PROSITE" id="PS50902"/>
    </source>
</evidence>
<dbReference type="InterPro" id="IPR029039">
    <property type="entry name" value="Flavoprotein-like_sf"/>
</dbReference>
<dbReference type="CDD" id="cd07709">
    <property type="entry name" value="flavodiiron_proteins_MBL-fold"/>
    <property type="match status" value="1"/>
</dbReference>
<dbReference type="RefSeq" id="WP_050378804.1">
    <property type="nucleotide sequence ID" value="NZ_LGSS01000023.1"/>
</dbReference>
<dbReference type="GO" id="GO:0009055">
    <property type="term" value="F:electron transfer activity"/>
    <property type="evidence" value="ECO:0007669"/>
    <property type="project" value="InterPro"/>
</dbReference>
<dbReference type="EMBL" id="LGSS01000023">
    <property type="protein sequence ID" value="KNF07144.1"/>
    <property type="molecule type" value="Genomic_DNA"/>
</dbReference>
<keyword evidence="4" id="KW-0249">Electron transport</keyword>
<dbReference type="SMART" id="SM00849">
    <property type="entry name" value="Lactamase_B"/>
    <property type="match status" value="1"/>
</dbReference>